<name>A0AAV5FKH2_ELECO</name>
<sequence length="118" mass="13286">MALHQSATTINLFRPPATWRAAAGAVCFFPAKGRRQGGATTSLRLCRAYPDPEGRWWTPQLRPEDLIEPTVNGVEEMKAIRDTLIREPLQPVWLALQEIVATRGNLFRCRCFHTGILS</sequence>
<keyword evidence="2" id="KW-1185">Reference proteome</keyword>
<dbReference type="AlphaFoldDB" id="A0AAV5FKH2"/>
<organism evidence="1 2">
    <name type="scientific">Eleusine coracana subsp. coracana</name>
    <dbReference type="NCBI Taxonomy" id="191504"/>
    <lineage>
        <taxon>Eukaryota</taxon>
        <taxon>Viridiplantae</taxon>
        <taxon>Streptophyta</taxon>
        <taxon>Embryophyta</taxon>
        <taxon>Tracheophyta</taxon>
        <taxon>Spermatophyta</taxon>
        <taxon>Magnoliopsida</taxon>
        <taxon>Liliopsida</taxon>
        <taxon>Poales</taxon>
        <taxon>Poaceae</taxon>
        <taxon>PACMAD clade</taxon>
        <taxon>Chloridoideae</taxon>
        <taxon>Cynodonteae</taxon>
        <taxon>Eleusininae</taxon>
        <taxon>Eleusine</taxon>
    </lineage>
</organism>
<evidence type="ECO:0000313" key="1">
    <source>
        <dbReference type="EMBL" id="GJN35286.1"/>
    </source>
</evidence>
<gene>
    <name evidence="1" type="primary">gb24039</name>
    <name evidence="1" type="ORF">PR202_gb24039</name>
</gene>
<proteinExistence type="predicted"/>
<comment type="caution">
    <text evidence="1">The sequence shown here is derived from an EMBL/GenBank/DDBJ whole genome shotgun (WGS) entry which is preliminary data.</text>
</comment>
<reference evidence="1" key="2">
    <citation type="submission" date="2021-12" db="EMBL/GenBank/DDBJ databases">
        <title>Resequencing data analysis of finger millet.</title>
        <authorList>
            <person name="Hatakeyama M."/>
            <person name="Aluri S."/>
            <person name="Balachadran M.T."/>
            <person name="Sivarajan S.R."/>
            <person name="Poveda L."/>
            <person name="Shimizu-Inatsugi R."/>
            <person name="Schlapbach R."/>
            <person name="Sreeman S.M."/>
            <person name="Shimizu K.K."/>
        </authorList>
    </citation>
    <scope>NUCLEOTIDE SEQUENCE</scope>
</reference>
<dbReference type="Proteomes" id="UP001054889">
    <property type="component" value="Unassembled WGS sequence"/>
</dbReference>
<dbReference type="EMBL" id="BQKI01000088">
    <property type="protein sequence ID" value="GJN35286.1"/>
    <property type="molecule type" value="Genomic_DNA"/>
</dbReference>
<evidence type="ECO:0000313" key="2">
    <source>
        <dbReference type="Proteomes" id="UP001054889"/>
    </source>
</evidence>
<accession>A0AAV5FKH2</accession>
<reference evidence="1" key="1">
    <citation type="journal article" date="2018" name="DNA Res.">
        <title>Multiple hybrid de novo genome assembly of finger millet, an orphan allotetraploid crop.</title>
        <authorList>
            <person name="Hatakeyama M."/>
            <person name="Aluri S."/>
            <person name="Balachadran M.T."/>
            <person name="Sivarajan S.R."/>
            <person name="Patrignani A."/>
            <person name="Gruter S."/>
            <person name="Poveda L."/>
            <person name="Shimizu-Inatsugi R."/>
            <person name="Baeten J."/>
            <person name="Francoijs K.J."/>
            <person name="Nataraja K.N."/>
            <person name="Reddy Y.A.N."/>
            <person name="Phadnis S."/>
            <person name="Ravikumar R.L."/>
            <person name="Schlapbach R."/>
            <person name="Sreeman S.M."/>
            <person name="Shimizu K.K."/>
        </authorList>
    </citation>
    <scope>NUCLEOTIDE SEQUENCE</scope>
</reference>
<protein>
    <submittedName>
        <fullName evidence="1">Uncharacterized protein</fullName>
    </submittedName>
</protein>